<organism evidence="4 5">
    <name type="scientific">Desulforamulus ruminis (strain ATCC 23193 / DSM 2154 / NCIMB 8452 / DL)</name>
    <name type="common">Desulfotomaculum ruminis</name>
    <dbReference type="NCBI Taxonomy" id="696281"/>
    <lineage>
        <taxon>Bacteria</taxon>
        <taxon>Bacillati</taxon>
        <taxon>Bacillota</taxon>
        <taxon>Clostridia</taxon>
        <taxon>Eubacteriales</taxon>
        <taxon>Peptococcaceae</taxon>
        <taxon>Desulforamulus</taxon>
    </lineage>
</organism>
<dbReference type="PROSITE" id="PS00061">
    <property type="entry name" value="ADH_SHORT"/>
    <property type="match status" value="1"/>
</dbReference>
<gene>
    <name evidence="4" type="ordered locus">Desru_2424</name>
</gene>
<dbReference type="SUPFAM" id="SSF51735">
    <property type="entry name" value="NAD(P)-binding Rossmann-fold domains"/>
    <property type="match status" value="1"/>
</dbReference>
<evidence type="ECO:0000256" key="2">
    <source>
        <dbReference type="ARBA" id="ARBA00023002"/>
    </source>
</evidence>
<dbReference type="SMART" id="SM00822">
    <property type="entry name" value="PKS_KR"/>
    <property type="match status" value="1"/>
</dbReference>
<dbReference type="AlphaFoldDB" id="F6DN76"/>
<dbReference type="Proteomes" id="UP000009234">
    <property type="component" value="Chromosome"/>
</dbReference>
<accession>F6DN76</accession>
<dbReference type="InterPro" id="IPR036291">
    <property type="entry name" value="NAD(P)-bd_dom_sf"/>
</dbReference>
<dbReference type="eggNOG" id="COG1028">
    <property type="taxonomic scope" value="Bacteria"/>
</dbReference>
<dbReference type="GO" id="GO:0016616">
    <property type="term" value="F:oxidoreductase activity, acting on the CH-OH group of donors, NAD or NADP as acceptor"/>
    <property type="evidence" value="ECO:0007669"/>
    <property type="project" value="TreeGrafter"/>
</dbReference>
<dbReference type="InterPro" id="IPR002347">
    <property type="entry name" value="SDR_fam"/>
</dbReference>
<dbReference type="KEGG" id="dru:Desru_2424"/>
<dbReference type="PRINTS" id="PR00081">
    <property type="entry name" value="GDHRDH"/>
</dbReference>
<feature type="domain" description="Ketoreductase" evidence="3">
    <location>
        <begin position="11"/>
        <end position="190"/>
    </location>
</feature>
<protein>
    <submittedName>
        <fullName evidence="4">Short-chain dehydrogenase/reductase SDR</fullName>
    </submittedName>
</protein>
<dbReference type="HOGENOM" id="CLU_010194_1_1_9"/>
<name>F6DN76_DESRL</name>
<reference evidence="5" key="1">
    <citation type="submission" date="2011-05" db="EMBL/GenBank/DDBJ databases">
        <title>Complete sequence of Desulfotomaculum ruminis DSM 2154.</title>
        <authorList>
            <person name="Lucas S."/>
            <person name="Copeland A."/>
            <person name="Lapidus A."/>
            <person name="Cheng J.-F."/>
            <person name="Goodwin L."/>
            <person name="Pitluck S."/>
            <person name="Lu M."/>
            <person name="Detter J.C."/>
            <person name="Han C."/>
            <person name="Tapia R."/>
            <person name="Land M."/>
            <person name="Hauser L."/>
            <person name="Kyrpides N."/>
            <person name="Ivanova N."/>
            <person name="Mikhailova N."/>
            <person name="Pagani I."/>
            <person name="Stams A.J.M."/>
            <person name="Plugge C.M."/>
            <person name="Muyzer G."/>
            <person name="Kuever J."/>
            <person name="Parshina S.N."/>
            <person name="Ivanova A.E."/>
            <person name="Nazina T.N."/>
            <person name="Brambilla E."/>
            <person name="Spring S."/>
            <person name="Klenk H.-P."/>
            <person name="Woyke T."/>
        </authorList>
    </citation>
    <scope>NUCLEOTIDE SEQUENCE [LARGE SCALE GENOMIC DNA]</scope>
    <source>
        <strain evidence="5">ATCC 23193 / DSM 2154 / NCIB 8452 / DL</strain>
    </source>
</reference>
<evidence type="ECO:0000313" key="4">
    <source>
        <dbReference type="EMBL" id="AEG60665.1"/>
    </source>
</evidence>
<dbReference type="STRING" id="696281.Desru_2424"/>
<dbReference type="NCBIfam" id="NF005559">
    <property type="entry name" value="PRK07231.1"/>
    <property type="match status" value="1"/>
</dbReference>
<dbReference type="InterPro" id="IPR057326">
    <property type="entry name" value="KR_dom"/>
</dbReference>
<dbReference type="PRINTS" id="PR00080">
    <property type="entry name" value="SDRFAMILY"/>
</dbReference>
<dbReference type="Gene3D" id="3.40.50.720">
    <property type="entry name" value="NAD(P)-binding Rossmann-like Domain"/>
    <property type="match status" value="1"/>
</dbReference>
<dbReference type="PANTHER" id="PTHR42760:SF115">
    <property type="entry name" value="3-OXOACYL-[ACYL-CARRIER-PROTEIN] REDUCTASE FABG"/>
    <property type="match status" value="1"/>
</dbReference>
<dbReference type="EMBL" id="CP002780">
    <property type="protein sequence ID" value="AEG60665.1"/>
    <property type="molecule type" value="Genomic_DNA"/>
</dbReference>
<reference evidence="4 5" key="2">
    <citation type="journal article" date="2012" name="Stand. Genomic Sci.">
        <title>Complete genome sequence of the sulfate-reducing firmicute Desulfotomaculum ruminis type strain (DL(T)).</title>
        <authorList>
            <person name="Spring S."/>
            <person name="Visser M."/>
            <person name="Lu M."/>
            <person name="Copeland A."/>
            <person name="Lapidus A."/>
            <person name="Lucas S."/>
            <person name="Cheng J.F."/>
            <person name="Han C."/>
            <person name="Tapia R."/>
            <person name="Goodwin L.A."/>
            <person name="Pitluck S."/>
            <person name="Ivanova N."/>
            <person name="Land M."/>
            <person name="Hauser L."/>
            <person name="Larimer F."/>
            <person name="Rohde M."/>
            <person name="Goker M."/>
            <person name="Detter J.C."/>
            <person name="Kyrpides N.C."/>
            <person name="Woyke T."/>
            <person name="Schaap P.J."/>
            <person name="Plugge C.M."/>
            <person name="Muyzer G."/>
            <person name="Kuever J."/>
            <person name="Pereira I.A."/>
            <person name="Parshina S.N."/>
            <person name="Bernier-Latmani R."/>
            <person name="Stams A.J."/>
            <person name="Klenk H.P."/>
        </authorList>
    </citation>
    <scope>NUCLEOTIDE SEQUENCE [LARGE SCALE GENOMIC DNA]</scope>
    <source>
        <strain evidence="5">ATCC 23193 / DSM 2154 / NCIB 8452 / DL</strain>
    </source>
</reference>
<dbReference type="PANTHER" id="PTHR42760">
    <property type="entry name" value="SHORT-CHAIN DEHYDROGENASES/REDUCTASES FAMILY MEMBER"/>
    <property type="match status" value="1"/>
</dbReference>
<sequence length="256" mass="27488">MFLEAFDLTGKVAIFVGGSGGLGKTISLGLAKAGANVIPVSRSKQRNEEVVKEIEASGVQSLLTTVDVTREEEVQRLVEEVMSKFGRIDILINAAGINYKKPVIELTVAEWDHVIAVNLKGTFLCCKLVGEKMLAQNYGKIVNIASLGSHLGITRSAAYCASKGAVLQLTKVLAAEWASHGINVNCISPGYFKTALNEKMLSEKETYDKIMNRTPMQRLGVPEDLVGATVFLCSDAAKFITGTTIEVDGGFLSMAL</sequence>
<proteinExistence type="inferred from homology"/>
<keyword evidence="5" id="KW-1185">Reference proteome</keyword>
<comment type="similarity">
    <text evidence="1">Belongs to the short-chain dehydrogenases/reductases (SDR) family.</text>
</comment>
<dbReference type="GO" id="GO:0005975">
    <property type="term" value="P:carbohydrate metabolic process"/>
    <property type="evidence" value="ECO:0007669"/>
    <property type="project" value="UniProtKB-ARBA"/>
</dbReference>
<evidence type="ECO:0000256" key="1">
    <source>
        <dbReference type="ARBA" id="ARBA00006484"/>
    </source>
</evidence>
<evidence type="ECO:0000259" key="3">
    <source>
        <dbReference type="SMART" id="SM00822"/>
    </source>
</evidence>
<dbReference type="InterPro" id="IPR020904">
    <property type="entry name" value="Sc_DH/Rdtase_CS"/>
</dbReference>
<keyword evidence="2" id="KW-0560">Oxidoreductase</keyword>
<evidence type="ECO:0000313" key="5">
    <source>
        <dbReference type="Proteomes" id="UP000009234"/>
    </source>
</evidence>
<dbReference type="Pfam" id="PF13561">
    <property type="entry name" value="adh_short_C2"/>
    <property type="match status" value="1"/>
</dbReference>
<dbReference type="FunFam" id="3.40.50.720:FF:000240">
    <property type="entry name" value="SDR family oxidoreductase"/>
    <property type="match status" value="1"/>
</dbReference>